<name>A0A0M1VUL1_FUSVC</name>
<dbReference type="eggNOG" id="COG0444">
    <property type="taxonomic scope" value="Bacteria"/>
</dbReference>
<dbReference type="GeneID" id="60660173"/>
<dbReference type="Gene3D" id="3.40.50.300">
    <property type="entry name" value="P-loop containing nucleotide triphosphate hydrolases"/>
    <property type="match status" value="1"/>
</dbReference>
<protein>
    <recommendedName>
        <fullName evidence="12">Nickel import system ATP-binding protein NikD</fullName>
        <ecNumber evidence="11">7.2.2.11</ecNumber>
    </recommendedName>
</protein>
<dbReference type="Proteomes" id="UP000004925">
    <property type="component" value="Unassembled WGS sequence"/>
</dbReference>
<evidence type="ECO:0000256" key="2">
    <source>
        <dbReference type="ARBA" id="ARBA00005417"/>
    </source>
</evidence>
<organism evidence="15 16">
    <name type="scientific">Fusobacterium vincentii 4_1_13</name>
    <dbReference type="NCBI Taxonomy" id="469606"/>
    <lineage>
        <taxon>Bacteria</taxon>
        <taxon>Fusobacteriati</taxon>
        <taxon>Fusobacteriota</taxon>
        <taxon>Fusobacteriia</taxon>
        <taxon>Fusobacteriales</taxon>
        <taxon>Fusobacteriaceae</taxon>
        <taxon>Fusobacterium</taxon>
    </lineage>
</organism>
<dbReference type="PANTHER" id="PTHR43297:SF13">
    <property type="entry name" value="NICKEL ABC TRANSPORTER, ATP-BINDING PROTEIN"/>
    <property type="match status" value="1"/>
</dbReference>
<evidence type="ECO:0000256" key="12">
    <source>
        <dbReference type="ARBA" id="ARBA00044143"/>
    </source>
</evidence>
<evidence type="ECO:0000256" key="10">
    <source>
        <dbReference type="ARBA" id="ARBA00038669"/>
    </source>
</evidence>
<gene>
    <name evidence="15" type="ORF">FSCG_01062</name>
</gene>
<dbReference type="InterPro" id="IPR003439">
    <property type="entry name" value="ABC_transporter-like_ATP-bd"/>
</dbReference>
<keyword evidence="5" id="KW-0547">Nucleotide-binding</keyword>
<dbReference type="InterPro" id="IPR027417">
    <property type="entry name" value="P-loop_NTPase"/>
</dbReference>
<dbReference type="GO" id="GO:0016887">
    <property type="term" value="F:ATP hydrolysis activity"/>
    <property type="evidence" value="ECO:0007669"/>
    <property type="project" value="InterPro"/>
</dbReference>
<evidence type="ECO:0000256" key="8">
    <source>
        <dbReference type="ARBA" id="ARBA00023065"/>
    </source>
</evidence>
<evidence type="ECO:0000256" key="7">
    <source>
        <dbReference type="ARBA" id="ARBA00022967"/>
    </source>
</evidence>
<evidence type="ECO:0000313" key="16">
    <source>
        <dbReference type="Proteomes" id="UP000004925"/>
    </source>
</evidence>
<evidence type="ECO:0000259" key="14">
    <source>
        <dbReference type="PROSITE" id="PS50893"/>
    </source>
</evidence>
<feature type="domain" description="ABC transporter" evidence="14">
    <location>
        <begin position="6"/>
        <end position="242"/>
    </location>
</feature>
<dbReference type="HOGENOM" id="CLU_000604_1_23_0"/>
<dbReference type="PROSITE" id="PS50893">
    <property type="entry name" value="ABC_TRANSPORTER_2"/>
    <property type="match status" value="1"/>
</dbReference>
<keyword evidence="6" id="KW-0067">ATP-binding</keyword>
<evidence type="ECO:0000256" key="3">
    <source>
        <dbReference type="ARBA" id="ARBA00022448"/>
    </source>
</evidence>
<comment type="caution">
    <text evidence="15">The sequence shown here is derived from an EMBL/GenBank/DDBJ whole genome shotgun (WGS) entry which is preliminary data.</text>
</comment>
<dbReference type="SUPFAM" id="SSF52540">
    <property type="entry name" value="P-loop containing nucleoside triphosphate hydrolases"/>
    <property type="match status" value="1"/>
</dbReference>
<comment type="catalytic activity">
    <reaction evidence="13">
        <text>Ni(2+)(out) + ATP + H2O = Ni(2+)(in) + ADP + phosphate + H(+)</text>
        <dbReference type="Rhea" id="RHEA:15557"/>
        <dbReference type="ChEBI" id="CHEBI:15377"/>
        <dbReference type="ChEBI" id="CHEBI:15378"/>
        <dbReference type="ChEBI" id="CHEBI:30616"/>
        <dbReference type="ChEBI" id="CHEBI:43474"/>
        <dbReference type="ChEBI" id="CHEBI:49786"/>
        <dbReference type="ChEBI" id="CHEBI:456216"/>
        <dbReference type="EC" id="7.2.2.11"/>
    </reaction>
    <physiologicalReaction direction="left-to-right" evidence="13">
        <dbReference type="Rhea" id="RHEA:15558"/>
    </physiologicalReaction>
</comment>
<keyword evidence="7" id="KW-1278">Translocase</keyword>
<keyword evidence="3" id="KW-0813">Transport</keyword>
<dbReference type="PANTHER" id="PTHR43297">
    <property type="entry name" value="OLIGOPEPTIDE TRANSPORT ATP-BINDING PROTEIN APPD"/>
    <property type="match status" value="1"/>
</dbReference>
<proteinExistence type="inferred from homology"/>
<dbReference type="GO" id="GO:0005524">
    <property type="term" value="F:ATP binding"/>
    <property type="evidence" value="ECO:0007669"/>
    <property type="project" value="UniProtKB-KW"/>
</dbReference>
<comment type="similarity">
    <text evidence="2">Belongs to the ABC transporter superfamily.</text>
</comment>
<evidence type="ECO:0000256" key="6">
    <source>
        <dbReference type="ARBA" id="ARBA00022840"/>
    </source>
</evidence>
<dbReference type="GO" id="GO:0005886">
    <property type="term" value="C:plasma membrane"/>
    <property type="evidence" value="ECO:0007669"/>
    <property type="project" value="UniProtKB-SubCell"/>
</dbReference>
<dbReference type="EC" id="7.2.2.11" evidence="11"/>
<dbReference type="PROSITE" id="PS00211">
    <property type="entry name" value="ABC_TRANSPORTER_1"/>
    <property type="match status" value="1"/>
</dbReference>
<keyword evidence="9" id="KW-0472">Membrane</keyword>
<dbReference type="RefSeq" id="WP_005899421.1">
    <property type="nucleotide sequence ID" value="NZ_KQ235737.1"/>
</dbReference>
<dbReference type="SMART" id="SM00382">
    <property type="entry name" value="AAA"/>
    <property type="match status" value="1"/>
</dbReference>
<evidence type="ECO:0000256" key="9">
    <source>
        <dbReference type="ARBA" id="ARBA00023136"/>
    </source>
</evidence>
<evidence type="ECO:0000256" key="4">
    <source>
        <dbReference type="ARBA" id="ARBA00022475"/>
    </source>
</evidence>
<evidence type="ECO:0000256" key="13">
    <source>
        <dbReference type="ARBA" id="ARBA00048610"/>
    </source>
</evidence>
<keyword evidence="4" id="KW-1003">Cell membrane</keyword>
<keyword evidence="8" id="KW-0406">Ion transport</keyword>
<sequence length="276" mass="31156">MNILEVKNLNIGFNMYDKLLNQKLYQMVFDLNVTIKKGEILAIAGSSGSGKSLMAHAILGILPKNTVVSAEIKFKNEIVDEDRLSQLRGKEITFVPQSIAYLDPLMTIEDQLMRKDINKQDFFKVMDTLGFTKADLGKYPFQLSGGMARRVLIANTILSKADLIIADEPTPGLSLDLAIEVLNHFRNMANDGKGILLISHDIDLVCNIADRMSIFYGGHILETLNTKDFLKGEKYIRHPLTKAFWKALPQNDFEETDIEDIRLQCKKLNLELPILE</sequence>
<evidence type="ECO:0000313" key="15">
    <source>
        <dbReference type="EMBL" id="EEO40349.1"/>
    </source>
</evidence>
<reference evidence="15 16" key="1">
    <citation type="submission" date="2011-10" db="EMBL/GenBank/DDBJ databases">
        <title>The Genome Sequence of Fusobacterium sp. 4_1_13.</title>
        <authorList>
            <consortium name="The Broad Institute Genome Sequencing Platform"/>
            <person name="Earl A."/>
            <person name="Ward D."/>
            <person name="Feldgarden M."/>
            <person name="Gevers D."/>
            <person name="Strauss J."/>
            <person name="Ambrose C."/>
            <person name="Allen-Vercoe E."/>
            <person name="Young S.K."/>
            <person name="Zeng Q."/>
            <person name="Gargeya S."/>
            <person name="Fitzgerald M."/>
            <person name="Haas B."/>
            <person name="Abouelleil A."/>
            <person name="Alvarado L."/>
            <person name="Arachchi H.M."/>
            <person name="Berlin A."/>
            <person name="Brown A."/>
            <person name="Chapman S.B."/>
            <person name="Chen Z."/>
            <person name="Dunbar C."/>
            <person name="Freedman E."/>
            <person name="Gearin G."/>
            <person name="Goldberg J."/>
            <person name="Griggs A."/>
            <person name="Gujja S."/>
            <person name="Heiman D."/>
            <person name="Howarth C."/>
            <person name="Larson L."/>
            <person name="Lui A."/>
            <person name="MacDonald P.J."/>
            <person name="Montmayeur A."/>
            <person name="Murphy C."/>
            <person name="Neiman D."/>
            <person name="Pearson M."/>
            <person name="Priest M."/>
            <person name="Roberts A."/>
            <person name="Saif S."/>
            <person name="Shea T."/>
            <person name="Shenoy N."/>
            <person name="Sisk P."/>
            <person name="Stolte C."/>
            <person name="Sykes S."/>
            <person name="Wortman J."/>
            <person name="Nusbaum C."/>
            <person name="Birren B."/>
        </authorList>
    </citation>
    <scope>NUCLEOTIDE SEQUENCE [LARGE SCALE GENOMIC DNA]</scope>
    <source>
        <strain evidence="15 16">4_1_13</strain>
    </source>
</reference>
<comment type="subunit">
    <text evidence="10">The complex is composed of two ATP-binding proteins (NikD and NikE), two transmembrane proteins (NikB and NikC) and a solute-binding protein (NikA).</text>
</comment>
<dbReference type="AlphaFoldDB" id="A0A0M1VUL1"/>
<evidence type="ECO:0000256" key="5">
    <source>
        <dbReference type="ARBA" id="ARBA00022741"/>
    </source>
</evidence>
<dbReference type="EMBL" id="ACDE02000019">
    <property type="protein sequence ID" value="EEO40349.1"/>
    <property type="molecule type" value="Genomic_DNA"/>
</dbReference>
<dbReference type="GO" id="GO:0015413">
    <property type="term" value="F:ABC-type nickel transporter activity"/>
    <property type="evidence" value="ECO:0007669"/>
    <property type="project" value="UniProtKB-EC"/>
</dbReference>
<comment type="subcellular location">
    <subcellularLocation>
        <location evidence="1">Cell membrane</location>
        <topology evidence="1">Peripheral membrane protein</topology>
    </subcellularLocation>
</comment>
<accession>A0A0M1VUL1</accession>
<evidence type="ECO:0000256" key="1">
    <source>
        <dbReference type="ARBA" id="ARBA00004202"/>
    </source>
</evidence>
<dbReference type="Pfam" id="PF00005">
    <property type="entry name" value="ABC_tran"/>
    <property type="match status" value="1"/>
</dbReference>
<dbReference type="InterPro" id="IPR050388">
    <property type="entry name" value="ABC_Ni/Peptide_Import"/>
</dbReference>
<dbReference type="InterPro" id="IPR003593">
    <property type="entry name" value="AAA+_ATPase"/>
</dbReference>
<dbReference type="InterPro" id="IPR017871">
    <property type="entry name" value="ABC_transporter-like_CS"/>
</dbReference>
<evidence type="ECO:0000256" key="11">
    <source>
        <dbReference type="ARBA" id="ARBA00039098"/>
    </source>
</evidence>